<evidence type="ECO:0000256" key="3">
    <source>
        <dbReference type="ARBA" id="ARBA00022723"/>
    </source>
</evidence>
<dbReference type="InterPro" id="IPR036412">
    <property type="entry name" value="HAD-like_sf"/>
</dbReference>
<dbReference type="GO" id="GO:0016787">
    <property type="term" value="F:hydrolase activity"/>
    <property type="evidence" value="ECO:0007669"/>
    <property type="project" value="UniProtKB-KW"/>
</dbReference>
<keyword evidence="7" id="KW-1185">Reference proteome</keyword>
<dbReference type="InterPro" id="IPR006439">
    <property type="entry name" value="HAD-SF_hydro_IA"/>
</dbReference>
<dbReference type="InterPro" id="IPR041492">
    <property type="entry name" value="HAD_2"/>
</dbReference>
<evidence type="ECO:0000256" key="4">
    <source>
        <dbReference type="ARBA" id="ARBA00022842"/>
    </source>
</evidence>
<dbReference type="Proteomes" id="UP001597560">
    <property type="component" value="Unassembled WGS sequence"/>
</dbReference>
<evidence type="ECO:0000256" key="5">
    <source>
        <dbReference type="ARBA" id="ARBA00023277"/>
    </source>
</evidence>
<dbReference type="Gene3D" id="3.40.50.1000">
    <property type="entry name" value="HAD superfamily/HAD-like"/>
    <property type="match status" value="1"/>
</dbReference>
<dbReference type="PANTHER" id="PTHR46193">
    <property type="entry name" value="6-PHOSPHOGLUCONATE PHOSPHATASE"/>
    <property type="match status" value="1"/>
</dbReference>
<evidence type="ECO:0000256" key="2">
    <source>
        <dbReference type="ARBA" id="ARBA00006171"/>
    </source>
</evidence>
<sequence>MNHRAVIFDMDGVICHTNPYHAEAFKQFFDKRSIPYTEQEFIDHMYGKHNSYIMKYFLKKELSDEEVKELEDEKELLFRTIYANHIDPIPGFLSFLSSLKDAGYKTGVATSAPYLNLELILDKLAFAPQMESVLSSEDVEKHKPNPEVYLKSAKNLQVLPTGCVVFEDSFSGVTAAVNAGMKVVGVLSSHTKEELPPCDYYIRNYHDIDLETLDRLFR</sequence>
<dbReference type="InterPro" id="IPR051600">
    <property type="entry name" value="Beta-PGM-like"/>
</dbReference>
<dbReference type="InterPro" id="IPR023198">
    <property type="entry name" value="PGP-like_dom2"/>
</dbReference>
<accession>A0ABW6B309</accession>
<comment type="caution">
    <text evidence="6">The sequence shown here is derived from an EMBL/GenBank/DDBJ whole genome shotgun (WGS) entry which is preliminary data.</text>
</comment>
<dbReference type="PRINTS" id="PR00413">
    <property type="entry name" value="HADHALOGNASE"/>
</dbReference>
<dbReference type="EMBL" id="JBHUPA010000007">
    <property type="protein sequence ID" value="MFD2963347.1"/>
    <property type="molecule type" value="Genomic_DNA"/>
</dbReference>
<dbReference type="SFLD" id="SFLDG01129">
    <property type="entry name" value="C1.5:_HAD__Beta-PGM__Phosphata"/>
    <property type="match status" value="1"/>
</dbReference>
<dbReference type="Pfam" id="PF13419">
    <property type="entry name" value="HAD_2"/>
    <property type="match status" value="1"/>
</dbReference>
<dbReference type="NCBIfam" id="TIGR01509">
    <property type="entry name" value="HAD-SF-IA-v3"/>
    <property type="match status" value="1"/>
</dbReference>
<evidence type="ECO:0000256" key="1">
    <source>
        <dbReference type="ARBA" id="ARBA00001946"/>
    </source>
</evidence>
<name>A0ABW6B309_9SPHI</name>
<comment type="similarity">
    <text evidence="2">Belongs to the HAD-like hydrolase superfamily. CbbY/CbbZ/Gph/YieH family.</text>
</comment>
<evidence type="ECO:0000313" key="7">
    <source>
        <dbReference type="Proteomes" id="UP001597560"/>
    </source>
</evidence>
<comment type="cofactor">
    <cofactor evidence="1">
        <name>Mg(2+)</name>
        <dbReference type="ChEBI" id="CHEBI:18420"/>
    </cofactor>
</comment>
<dbReference type="RefSeq" id="WP_013668403.1">
    <property type="nucleotide sequence ID" value="NZ_JAHVDN010000001.1"/>
</dbReference>
<protein>
    <submittedName>
        <fullName evidence="6">HAD family hydrolase</fullName>
    </submittedName>
</protein>
<dbReference type="InterPro" id="IPR023214">
    <property type="entry name" value="HAD_sf"/>
</dbReference>
<dbReference type="SFLD" id="SFLDS00003">
    <property type="entry name" value="Haloacid_Dehalogenase"/>
    <property type="match status" value="1"/>
</dbReference>
<dbReference type="SFLD" id="SFLDG01135">
    <property type="entry name" value="C1.5.6:_HAD__Beta-PGM__Phospha"/>
    <property type="match status" value="1"/>
</dbReference>
<keyword evidence="6" id="KW-0378">Hydrolase</keyword>
<keyword evidence="5" id="KW-0119">Carbohydrate metabolism</keyword>
<reference evidence="7" key="1">
    <citation type="journal article" date="2019" name="Int. J. Syst. Evol. Microbiol.">
        <title>The Global Catalogue of Microorganisms (GCM) 10K type strain sequencing project: providing services to taxonomists for standard genome sequencing and annotation.</title>
        <authorList>
            <consortium name="The Broad Institute Genomics Platform"/>
            <consortium name="The Broad Institute Genome Sequencing Center for Infectious Disease"/>
            <person name="Wu L."/>
            <person name="Ma J."/>
        </authorList>
    </citation>
    <scope>NUCLEOTIDE SEQUENCE [LARGE SCALE GENOMIC DNA]</scope>
    <source>
        <strain evidence="7">KCTC 23098</strain>
    </source>
</reference>
<dbReference type="Gene3D" id="1.10.150.240">
    <property type="entry name" value="Putative phosphatase, domain 2"/>
    <property type="match status" value="1"/>
</dbReference>
<keyword evidence="3" id="KW-0479">Metal-binding</keyword>
<dbReference type="PANTHER" id="PTHR46193:SF18">
    <property type="entry name" value="HEXITOL PHOSPHATASE B"/>
    <property type="match status" value="1"/>
</dbReference>
<keyword evidence="4" id="KW-0460">Magnesium</keyword>
<dbReference type="SUPFAM" id="SSF56784">
    <property type="entry name" value="HAD-like"/>
    <property type="match status" value="1"/>
</dbReference>
<proteinExistence type="inferred from homology"/>
<evidence type="ECO:0000313" key="6">
    <source>
        <dbReference type="EMBL" id="MFD2963347.1"/>
    </source>
</evidence>
<gene>
    <name evidence="6" type="ORF">ACFS6J_16210</name>
</gene>
<organism evidence="6 7">
    <name type="scientific">Olivibacter jilunii</name>
    <dbReference type="NCBI Taxonomy" id="985016"/>
    <lineage>
        <taxon>Bacteria</taxon>
        <taxon>Pseudomonadati</taxon>
        <taxon>Bacteroidota</taxon>
        <taxon>Sphingobacteriia</taxon>
        <taxon>Sphingobacteriales</taxon>
        <taxon>Sphingobacteriaceae</taxon>
        <taxon>Olivibacter</taxon>
    </lineage>
</organism>